<dbReference type="CDD" id="cd03230">
    <property type="entry name" value="ABC_DR_subfamily_A"/>
    <property type="match status" value="1"/>
</dbReference>
<dbReference type="Pfam" id="PF00005">
    <property type="entry name" value="ABC_tran"/>
    <property type="match status" value="1"/>
</dbReference>
<gene>
    <name evidence="5" type="ORF">CLV84_0312</name>
</gene>
<keyword evidence="3 5" id="KW-0067">ATP-binding</keyword>
<dbReference type="InterPro" id="IPR051782">
    <property type="entry name" value="ABC_Transporter_VariousFunc"/>
</dbReference>
<evidence type="ECO:0000256" key="1">
    <source>
        <dbReference type="ARBA" id="ARBA00022448"/>
    </source>
</evidence>
<keyword evidence="2" id="KW-0547">Nucleotide-binding</keyword>
<dbReference type="PANTHER" id="PTHR42939">
    <property type="entry name" value="ABC TRANSPORTER ATP-BINDING PROTEIN ALBC-RELATED"/>
    <property type="match status" value="1"/>
</dbReference>
<evidence type="ECO:0000259" key="4">
    <source>
        <dbReference type="PROSITE" id="PS50893"/>
    </source>
</evidence>
<dbReference type="GO" id="GO:0016887">
    <property type="term" value="F:ATP hydrolysis activity"/>
    <property type="evidence" value="ECO:0007669"/>
    <property type="project" value="InterPro"/>
</dbReference>
<keyword evidence="6" id="KW-1185">Reference proteome</keyword>
<dbReference type="GO" id="GO:0005524">
    <property type="term" value="F:ATP binding"/>
    <property type="evidence" value="ECO:0007669"/>
    <property type="project" value="UniProtKB-KW"/>
</dbReference>
<evidence type="ECO:0000256" key="2">
    <source>
        <dbReference type="ARBA" id="ARBA00022741"/>
    </source>
</evidence>
<dbReference type="InterPro" id="IPR003439">
    <property type="entry name" value="ABC_transporter-like_ATP-bd"/>
</dbReference>
<dbReference type="Gene3D" id="3.40.50.300">
    <property type="entry name" value="P-loop containing nucleotide triphosphate hydrolases"/>
    <property type="match status" value="1"/>
</dbReference>
<dbReference type="InterPro" id="IPR003593">
    <property type="entry name" value="AAA+_ATPase"/>
</dbReference>
<accession>A0A2S6I788</accession>
<evidence type="ECO:0000313" key="5">
    <source>
        <dbReference type="EMBL" id="PPK87372.1"/>
    </source>
</evidence>
<dbReference type="PROSITE" id="PS50893">
    <property type="entry name" value="ABC_TRANSPORTER_2"/>
    <property type="match status" value="1"/>
</dbReference>
<dbReference type="SUPFAM" id="SSF52540">
    <property type="entry name" value="P-loop containing nucleoside triphosphate hydrolases"/>
    <property type="match status" value="1"/>
</dbReference>
<proteinExistence type="predicted"/>
<reference evidence="5 6" key="1">
    <citation type="submission" date="2018-02" db="EMBL/GenBank/DDBJ databases">
        <title>Genomic Encyclopedia of Archaeal and Bacterial Type Strains, Phase II (KMG-II): from individual species to whole genera.</title>
        <authorList>
            <person name="Goeker M."/>
        </authorList>
    </citation>
    <scope>NUCLEOTIDE SEQUENCE [LARGE SCALE GENOMIC DNA]</scope>
    <source>
        <strain evidence="5 6">DSM 29526</strain>
    </source>
</reference>
<comment type="caution">
    <text evidence="5">The sequence shown here is derived from an EMBL/GenBank/DDBJ whole genome shotgun (WGS) entry which is preliminary data.</text>
</comment>
<evidence type="ECO:0000256" key="3">
    <source>
        <dbReference type="ARBA" id="ARBA00022840"/>
    </source>
</evidence>
<name>A0A2S6I788_9BACT</name>
<keyword evidence="1" id="KW-0813">Transport</keyword>
<dbReference type="AlphaFoldDB" id="A0A2S6I788"/>
<feature type="domain" description="ABC transporter" evidence="4">
    <location>
        <begin position="1"/>
        <end position="216"/>
    </location>
</feature>
<dbReference type="PANTHER" id="PTHR42939:SF1">
    <property type="entry name" value="ABC TRANSPORTER ATP-BINDING PROTEIN ALBC-RELATED"/>
    <property type="match status" value="1"/>
</dbReference>
<sequence length="225" mass="25258">MVVRNLTRSFGTMPVLRGVDLDLPAGTVHGIVGHNGAGKTTLFRCLAGLLDCRGDIQPRPAEVRTRIGFLPTDPSFPSYVTGWEYLKLCCAARQLPTEDFADQNLFDLPLDRYAEDYSTGMKKKLALFGLLVQQNDLYLLDEPFNGVDIQSNLLMQALLRRLRERGKTVLLSSHVFAGLRENCDAISVLRDGRIERTVSPDAYDSLEKELRDYVVGARLDRLRID</sequence>
<dbReference type="Proteomes" id="UP000237662">
    <property type="component" value="Unassembled WGS sequence"/>
</dbReference>
<protein>
    <submittedName>
        <fullName evidence="5">ABC-2 type transport system ATP-binding protein</fullName>
    </submittedName>
</protein>
<dbReference type="EMBL" id="PTJC01000005">
    <property type="protein sequence ID" value="PPK87372.1"/>
    <property type="molecule type" value="Genomic_DNA"/>
</dbReference>
<organism evidence="5 6">
    <name type="scientific">Neolewinella xylanilytica</name>
    <dbReference type="NCBI Taxonomy" id="1514080"/>
    <lineage>
        <taxon>Bacteria</taxon>
        <taxon>Pseudomonadati</taxon>
        <taxon>Bacteroidota</taxon>
        <taxon>Saprospiria</taxon>
        <taxon>Saprospirales</taxon>
        <taxon>Lewinellaceae</taxon>
        <taxon>Neolewinella</taxon>
    </lineage>
</organism>
<dbReference type="SMART" id="SM00382">
    <property type="entry name" value="AAA"/>
    <property type="match status" value="1"/>
</dbReference>
<dbReference type="RefSeq" id="WP_211295131.1">
    <property type="nucleotide sequence ID" value="NZ_PTJC01000005.1"/>
</dbReference>
<evidence type="ECO:0000313" key="6">
    <source>
        <dbReference type="Proteomes" id="UP000237662"/>
    </source>
</evidence>
<dbReference type="InterPro" id="IPR027417">
    <property type="entry name" value="P-loop_NTPase"/>
</dbReference>